<protein>
    <recommendedName>
        <fullName evidence="1">Reverse transcriptase domain-containing protein</fullName>
    </recommendedName>
</protein>
<evidence type="ECO:0000313" key="2">
    <source>
        <dbReference type="EMBL" id="KAK1407239.1"/>
    </source>
</evidence>
<dbReference type="PANTHER" id="PTHR33116">
    <property type="entry name" value="REVERSE TRANSCRIPTASE ZINC-BINDING DOMAIN-CONTAINING PROTEIN-RELATED-RELATED"/>
    <property type="match status" value="1"/>
</dbReference>
<organism evidence="2 3">
    <name type="scientific">Tagetes erecta</name>
    <name type="common">African marigold</name>
    <dbReference type="NCBI Taxonomy" id="13708"/>
    <lineage>
        <taxon>Eukaryota</taxon>
        <taxon>Viridiplantae</taxon>
        <taxon>Streptophyta</taxon>
        <taxon>Embryophyta</taxon>
        <taxon>Tracheophyta</taxon>
        <taxon>Spermatophyta</taxon>
        <taxon>Magnoliopsida</taxon>
        <taxon>eudicotyledons</taxon>
        <taxon>Gunneridae</taxon>
        <taxon>Pentapetalae</taxon>
        <taxon>asterids</taxon>
        <taxon>campanulids</taxon>
        <taxon>Asterales</taxon>
        <taxon>Asteraceae</taxon>
        <taxon>Asteroideae</taxon>
        <taxon>Heliantheae alliance</taxon>
        <taxon>Tageteae</taxon>
        <taxon>Tagetes</taxon>
    </lineage>
</organism>
<keyword evidence="3" id="KW-1185">Reference proteome</keyword>
<dbReference type="PANTHER" id="PTHR33116:SF78">
    <property type="entry name" value="OS12G0587133 PROTEIN"/>
    <property type="match status" value="1"/>
</dbReference>
<gene>
    <name evidence="2" type="ORF">QVD17_38853</name>
</gene>
<reference evidence="2" key="1">
    <citation type="journal article" date="2023" name="bioRxiv">
        <title>Improved chromosome-level genome assembly for marigold (Tagetes erecta).</title>
        <authorList>
            <person name="Jiang F."/>
            <person name="Yuan L."/>
            <person name="Wang S."/>
            <person name="Wang H."/>
            <person name="Xu D."/>
            <person name="Wang A."/>
            <person name="Fan W."/>
        </authorList>
    </citation>
    <scope>NUCLEOTIDE SEQUENCE</scope>
    <source>
        <strain evidence="2">WSJ</strain>
        <tissue evidence="2">Leaf</tissue>
    </source>
</reference>
<dbReference type="InterPro" id="IPR000477">
    <property type="entry name" value="RT_dom"/>
</dbReference>
<dbReference type="Pfam" id="PF00078">
    <property type="entry name" value="RVT_1"/>
    <property type="match status" value="1"/>
</dbReference>
<comment type="caution">
    <text evidence="2">The sequence shown here is derived from an EMBL/GenBank/DDBJ whole genome shotgun (WGS) entry which is preliminary data.</text>
</comment>
<dbReference type="SUPFAM" id="SSF56672">
    <property type="entry name" value="DNA/RNA polymerases"/>
    <property type="match status" value="1"/>
</dbReference>
<proteinExistence type="predicted"/>
<dbReference type="PROSITE" id="PS50878">
    <property type="entry name" value="RT_POL"/>
    <property type="match status" value="1"/>
</dbReference>
<sequence length="380" mass="43127">MNFTSTWRRWIHAILASSKASVLVNGSPSKEFSCQRGLRQGDPLSPFLFVIAMEAWSCILRKANEVGIFHGMQLPNNGSLISHFLFADDVIIISQGNENSFRNIGRSLRGFYLISGLKVNLEKSSLYGLGWGNSDLLSMASIIHCKVGDFPLTYLGLKVGANMNLKKNWDPVVDIFRARLSNWKAKTLSMGGRVTLIKSVLESLPIYYFSLYRAPSGVIDSLERIRRSFLWGGKEDRHGIPWVAWETVTLPKDKGGLGITSLKYSNMAMLAKWWWRFKNEKHSLWWNVIWSLHHSTRSWNPLPVKLSSCGVWRNIFKVSDDFNKVNIDLNCLFIGVLGKGDRIRFWLDPWATEVPFKVTGSNLELVLEVEERAVVAARAC</sequence>
<dbReference type="InterPro" id="IPR043502">
    <property type="entry name" value="DNA/RNA_pol_sf"/>
</dbReference>
<dbReference type="EMBL" id="JAUHHV010000011">
    <property type="protein sequence ID" value="KAK1407239.1"/>
    <property type="molecule type" value="Genomic_DNA"/>
</dbReference>
<evidence type="ECO:0000259" key="1">
    <source>
        <dbReference type="PROSITE" id="PS50878"/>
    </source>
</evidence>
<dbReference type="AlphaFoldDB" id="A0AAD8NEM7"/>
<evidence type="ECO:0000313" key="3">
    <source>
        <dbReference type="Proteomes" id="UP001229421"/>
    </source>
</evidence>
<dbReference type="Proteomes" id="UP001229421">
    <property type="component" value="Unassembled WGS sequence"/>
</dbReference>
<name>A0AAD8NEM7_TARER</name>
<accession>A0AAD8NEM7</accession>
<feature type="domain" description="Reverse transcriptase" evidence="1">
    <location>
        <begin position="1"/>
        <end position="159"/>
    </location>
</feature>